<keyword evidence="2" id="KW-1185">Reference proteome</keyword>
<proteinExistence type="predicted"/>
<accession>A0A9E7SUK7</accession>
<dbReference type="AlphaFoldDB" id="A0A9E7SUK7"/>
<dbReference type="RefSeq" id="WP_254159618.1">
    <property type="nucleotide sequence ID" value="NZ_CP100355.1"/>
</dbReference>
<reference evidence="1" key="1">
    <citation type="submission" date="2022-06" db="EMBL/GenBank/DDBJ databases">
        <title>Diverse halophilic archaea isolated from saline environments.</title>
        <authorList>
            <person name="Cui H.-L."/>
        </authorList>
    </citation>
    <scope>NUCLEOTIDE SEQUENCE</scope>
    <source>
        <strain evidence="1">WLHS1</strain>
    </source>
</reference>
<sequence>MPLERPEKRHVVALVLLSEWISVSPEQGVSEFSNPVMLTVLATFVLNKGI</sequence>
<evidence type="ECO:0000313" key="2">
    <source>
        <dbReference type="Proteomes" id="UP001056855"/>
    </source>
</evidence>
<organism evidence="1 2">
    <name type="scientific">Natronosalvus rutilus</name>
    <dbReference type="NCBI Taxonomy" id="2953753"/>
    <lineage>
        <taxon>Archaea</taxon>
        <taxon>Methanobacteriati</taxon>
        <taxon>Methanobacteriota</taxon>
        <taxon>Stenosarchaea group</taxon>
        <taxon>Halobacteria</taxon>
        <taxon>Halobacteriales</taxon>
        <taxon>Natrialbaceae</taxon>
        <taxon>Natronosalvus</taxon>
    </lineage>
</organism>
<dbReference type="EMBL" id="CP100355">
    <property type="protein sequence ID" value="UTF54894.1"/>
    <property type="molecule type" value="Genomic_DNA"/>
</dbReference>
<protein>
    <submittedName>
        <fullName evidence="1">Uncharacterized protein</fullName>
    </submittedName>
</protein>
<dbReference type="GeneID" id="73289672"/>
<dbReference type="KEGG" id="sawl:NGM29_06460"/>
<evidence type="ECO:0000313" key="1">
    <source>
        <dbReference type="EMBL" id="UTF54894.1"/>
    </source>
</evidence>
<gene>
    <name evidence="1" type="ORF">NGM29_06460</name>
</gene>
<name>A0A9E7SUK7_9EURY</name>
<dbReference type="Proteomes" id="UP001056855">
    <property type="component" value="Chromosome"/>
</dbReference>